<protein>
    <recommendedName>
        <fullName evidence="9">Phosphotransferase</fullName>
        <ecNumber evidence="9">2.7.1.-</ecNumber>
    </recommendedName>
</protein>
<accession>A0A5N5HJA3</accession>
<dbReference type="UniPathway" id="UPA00109">
    <property type="reaction ID" value="UER00180"/>
</dbReference>
<dbReference type="EC" id="2.7.1.-" evidence="9"/>
<dbReference type="PANTHER" id="PTHR19443:SF18">
    <property type="entry name" value="HEXOKINASE-LIKE 2 PROTEIN-RELATED"/>
    <property type="match status" value="1"/>
</dbReference>
<evidence type="ECO:0000256" key="5">
    <source>
        <dbReference type="ARBA" id="ARBA00022741"/>
    </source>
</evidence>
<dbReference type="GO" id="GO:0005829">
    <property type="term" value="C:cytosol"/>
    <property type="evidence" value="ECO:0007669"/>
    <property type="project" value="TreeGrafter"/>
</dbReference>
<dbReference type="Gene3D" id="3.30.420.40">
    <property type="match status" value="1"/>
</dbReference>
<feature type="region of interest" description="Disordered" evidence="10">
    <location>
        <begin position="484"/>
        <end position="535"/>
    </location>
</feature>
<dbReference type="InterPro" id="IPR022673">
    <property type="entry name" value="Hexokinase_C"/>
</dbReference>
<dbReference type="OrthoDB" id="419537at2759"/>
<evidence type="ECO:0000256" key="1">
    <source>
        <dbReference type="ARBA" id="ARBA00004921"/>
    </source>
</evidence>
<sequence>MRKKVVVVASVIVTTTVVAAAVLMRQWKRKKQRQWRETQKILRKFARDCATPVPKLWQVSNALVSDMKACLASSGTITTLNMLVSYVAPLPTGDEEGFYYGVNLRGTNFLILCARLGGKNNPISNLNREEIPIPSNLMAATAKELFDFIAVELGKFVSEHPNTSAKEMSKLGCIVSCPVEQSVVSDGTAIKWKSFSADSKVGKRLVSDFNKALEEHAVKLRVYAMVDDTVGNLAGGRYYNRESVAAVTLAMGTDAAYVEPANAALQWHGPSPKLGDMVISTQWGDFSSPHLPITIFDTCLDAESPNPGCRRFEKLISGMYLGEIVRRVLLKMAQETALFGDTVPSKLMTRYQLSSPDMAAMHQDTSEDHEIVGEKLKKVFGITSTSPRAREVVSEVCDIVAERGARLAGAGILGIIKKLGRIENKKSVVTVEGGIYEHYRVFRNYLNSSVWEMLGNDLSDNVVIEHSHGGSGTGALFLAASQMEMQNDDPDPEHDPDTDPGNDDDDDDEPDIDDPHPGNDDHDRGNDVRDPNPNT</sequence>
<feature type="domain" description="Hexokinase N-terminal" evidence="11">
    <location>
        <begin position="42"/>
        <end position="238"/>
    </location>
</feature>
<evidence type="ECO:0000313" key="14">
    <source>
        <dbReference type="Proteomes" id="UP000327157"/>
    </source>
</evidence>
<evidence type="ECO:0000259" key="11">
    <source>
        <dbReference type="Pfam" id="PF00349"/>
    </source>
</evidence>
<evidence type="ECO:0000256" key="4">
    <source>
        <dbReference type="ARBA" id="ARBA00022679"/>
    </source>
</evidence>
<comment type="pathway">
    <text evidence="2">Carbohydrate metabolism; hexose metabolism.</text>
</comment>
<evidence type="ECO:0000313" key="13">
    <source>
        <dbReference type="EMBL" id="KAB2626663.1"/>
    </source>
</evidence>
<comment type="caution">
    <text evidence="13">The sequence shown here is derived from an EMBL/GenBank/DDBJ whole genome shotgun (WGS) entry which is preliminary data.</text>
</comment>
<dbReference type="InterPro" id="IPR043129">
    <property type="entry name" value="ATPase_NBD"/>
</dbReference>
<name>A0A5N5HJA3_9ROSA</name>
<evidence type="ECO:0000259" key="12">
    <source>
        <dbReference type="Pfam" id="PF03727"/>
    </source>
</evidence>
<dbReference type="InterPro" id="IPR022672">
    <property type="entry name" value="Hexokinase_N"/>
</dbReference>
<dbReference type="EMBL" id="SMOL01000157">
    <property type="protein sequence ID" value="KAB2626663.1"/>
    <property type="molecule type" value="Genomic_DNA"/>
</dbReference>
<dbReference type="GO" id="GO:0019318">
    <property type="term" value="P:hexose metabolic process"/>
    <property type="evidence" value="ECO:0007669"/>
    <property type="project" value="UniProtKB-UniPathway"/>
</dbReference>
<dbReference type="GO" id="GO:0005524">
    <property type="term" value="F:ATP binding"/>
    <property type="evidence" value="ECO:0007669"/>
    <property type="project" value="UniProtKB-UniRule"/>
</dbReference>
<evidence type="ECO:0000256" key="9">
    <source>
        <dbReference type="RuleBase" id="RU362007"/>
    </source>
</evidence>
<reference evidence="13 14" key="3">
    <citation type="submission" date="2019-11" db="EMBL/GenBank/DDBJ databases">
        <title>A de novo genome assembly of a pear dwarfing rootstock.</title>
        <authorList>
            <person name="Wang F."/>
            <person name="Wang J."/>
            <person name="Li S."/>
            <person name="Zhang Y."/>
            <person name="Fang M."/>
            <person name="Ma L."/>
            <person name="Zhao Y."/>
            <person name="Jiang S."/>
        </authorList>
    </citation>
    <scope>NUCLEOTIDE SEQUENCE [LARGE SCALE GENOMIC DNA]</scope>
    <source>
        <strain evidence="13">S2</strain>
        <tissue evidence="13">Leaf</tissue>
    </source>
</reference>
<keyword evidence="8 9" id="KW-0324">Glycolysis</keyword>
<dbReference type="SUPFAM" id="SSF53067">
    <property type="entry name" value="Actin-like ATPase domain"/>
    <property type="match status" value="2"/>
</dbReference>
<feature type="domain" description="Hexokinase C-terminal" evidence="12">
    <location>
        <begin position="245"/>
        <end position="480"/>
    </location>
</feature>
<keyword evidence="6 9" id="KW-0418">Kinase</keyword>
<dbReference type="Proteomes" id="UP000327157">
    <property type="component" value="Chromosome 2"/>
</dbReference>
<evidence type="ECO:0000256" key="6">
    <source>
        <dbReference type="ARBA" id="ARBA00022777"/>
    </source>
</evidence>
<dbReference type="PANTHER" id="PTHR19443">
    <property type="entry name" value="HEXOKINASE"/>
    <property type="match status" value="1"/>
</dbReference>
<evidence type="ECO:0000256" key="10">
    <source>
        <dbReference type="SAM" id="MobiDB-lite"/>
    </source>
</evidence>
<reference evidence="13 14" key="1">
    <citation type="submission" date="2019-09" db="EMBL/GenBank/DDBJ databases">
        <authorList>
            <person name="Ou C."/>
        </authorList>
    </citation>
    <scope>NUCLEOTIDE SEQUENCE [LARGE SCALE GENOMIC DNA]</scope>
    <source>
        <strain evidence="13">S2</strain>
        <tissue evidence="13">Leaf</tissue>
    </source>
</reference>
<reference evidence="14" key="2">
    <citation type="submission" date="2019-10" db="EMBL/GenBank/DDBJ databases">
        <title>A de novo genome assembly of a pear dwarfing rootstock.</title>
        <authorList>
            <person name="Wang F."/>
            <person name="Wang J."/>
            <person name="Li S."/>
            <person name="Zhang Y."/>
            <person name="Fang M."/>
            <person name="Ma L."/>
            <person name="Zhao Y."/>
            <person name="Jiang S."/>
        </authorList>
    </citation>
    <scope>NUCLEOTIDE SEQUENCE [LARGE SCALE GENOMIC DNA]</scope>
</reference>
<dbReference type="UniPathway" id="UPA00242"/>
<keyword evidence="7 9" id="KW-0067">ATP-binding</keyword>
<dbReference type="Gene3D" id="3.40.367.20">
    <property type="match status" value="1"/>
</dbReference>
<keyword evidence="5 9" id="KW-0547">Nucleotide-binding</keyword>
<dbReference type="Pfam" id="PF03727">
    <property type="entry name" value="Hexokinase_2"/>
    <property type="match status" value="1"/>
</dbReference>
<evidence type="ECO:0000256" key="7">
    <source>
        <dbReference type="ARBA" id="ARBA00022840"/>
    </source>
</evidence>
<gene>
    <name evidence="13" type="ORF">D8674_020281</name>
</gene>
<dbReference type="InterPro" id="IPR001312">
    <property type="entry name" value="Hexokinase"/>
</dbReference>
<feature type="compositionally biased region" description="Basic and acidic residues" evidence="10">
    <location>
        <begin position="513"/>
        <end position="535"/>
    </location>
</feature>
<dbReference type="GO" id="GO:0005536">
    <property type="term" value="F:D-glucose binding"/>
    <property type="evidence" value="ECO:0007669"/>
    <property type="project" value="InterPro"/>
</dbReference>
<comment type="similarity">
    <text evidence="3 9">Belongs to the hexokinase family.</text>
</comment>
<dbReference type="GO" id="GO:0004396">
    <property type="term" value="F:hexokinase activity"/>
    <property type="evidence" value="ECO:0007669"/>
    <property type="project" value="UniProtKB-UniRule"/>
</dbReference>
<dbReference type="PRINTS" id="PR00475">
    <property type="entry name" value="HEXOKINASE"/>
</dbReference>
<dbReference type="PROSITE" id="PS51748">
    <property type="entry name" value="HEXOKINASE_2"/>
    <property type="match status" value="1"/>
</dbReference>
<dbReference type="FunFam" id="3.30.420.40:FF:000321">
    <property type="entry name" value="Phosphotransferase"/>
    <property type="match status" value="1"/>
</dbReference>
<feature type="compositionally biased region" description="Acidic residues" evidence="10">
    <location>
        <begin position="486"/>
        <end position="512"/>
    </location>
</feature>
<dbReference type="GO" id="GO:0005739">
    <property type="term" value="C:mitochondrion"/>
    <property type="evidence" value="ECO:0007669"/>
    <property type="project" value="TreeGrafter"/>
</dbReference>
<evidence type="ECO:0000256" key="2">
    <source>
        <dbReference type="ARBA" id="ARBA00005028"/>
    </source>
</evidence>
<keyword evidence="14" id="KW-1185">Reference proteome</keyword>
<organism evidence="13 14">
    <name type="scientific">Pyrus ussuriensis x Pyrus communis</name>
    <dbReference type="NCBI Taxonomy" id="2448454"/>
    <lineage>
        <taxon>Eukaryota</taxon>
        <taxon>Viridiplantae</taxon>
        <taxon>Streptophyta</taxon>
        <taxon>Embryophyta</taxon>
        <taxon>Tracheophyta</taxon>
        <taxon>Spermatophyta</taxon>
        <taxon>Magnoliopsida</taxon>
        <taxon>eudicotyledons</taxon>
        <taxon>Gunneridae</taxon>
        <taxon>Pentapetalae</taxon>
        <taxon>rosids</taxon>
        <taxon>fabids</taxon>
        <taxon>Rosales</taxon>
        <taxon>Rosaceae</taxon>
        <taxon>Amygdaloideae</taxon>
        <taxon>Maleae</taxon>
        <taxon>Pyrus</taxon>
    </lineage>
</organism>
<evidence type="ECO:0000256" key="8">
    <source>
        <dbReference type="ARBA" id="ARBA00023152"/>
    </source>
</evidence>
<dbReference type="GO" id="GO:0006096">
    <property type="term" value="P:glycolytic process"/>
    <property type="evidence" value="ECO:0007669"/>
    <property type="project" value="UniProtKB-UniPathway"/>
</dbReference>
<dbReference type="Pfam" id="PF00349">
    <property type="entry name" value="Hexokinase_1"/>
    <property type="match status" value="1"/>
</dbReference>
<comment type="pathway">
    <text evidence="1">Carbohydrate degradation.</text>
</comment>
<proteinExistence type="inferred from homology"/>
<dbReference type="AlphaFoldDB" id="A0A5N5HJA3"/>
<evidence type="ECO:0000256" key="3">
    <source>
        <dbReference type="ARBA" id="ARBA00009225"/>
    </source>
</evidence>
<dbReference type="GO" id="GO:0001678">
    <property type="term" value="P:intracellular glucose homeostasis"/>
    <property type="evidence" value="ECO:0007669"/>
    <property type="project" value="InterPro"/>
</dbReference>
<keyword evidence="4 9" id="KW-0808">Transferase</keyword>